<organism evidence="2 3">
    <name type="scientific">Sphingopyxis panaciterrulae</name>
    <dbReference type="NCBI Taxonomy" id="462372"/>
    <lineage>
        <taxon>Bacteria</taxon>
        <taxon>Pseudomonadati</taxon>
        <taxon>Pseudomonadota</taxon>
        <taxon>Alphaproteobacteria</taxon>
        <taxon>Sphingomonadales</taxon>
        <taxon>Sphingomonadaceae</taxon>
        <taxon>Sphingopyxis</taxon>
    </lineage>
</organism>
<accession>A0A7W9B357</accession>
<feature type="signal peptide" evidence="1">
    <location>
        <begin position="1"/>
        <end position="25"/>
    </location>
</feature>
<dbReference type="Gene3D" id="3.40.50.1820">
    <property type="entry name" value="alpha/beta hydrolase"/>
    <property type="match status" value="1"/>
</dbReference>
<sequence length="532" mass="56823">MTRLLSRRALSLLVPAIALTLAAPAAVRADPAPLAVPVVVAGELGGDAGGRLLVFAQRIEPGAKPQEAVDTSPFDPTGTAIAALEVQHLAPGTTALVGTEVDAFPTAWSKLAAGTYRLQAVLDRNHDYNYGGRGPGDLVSSVVEATLPGPVPTLTLATEIPARDFAARLAKLPPEKRAEVEAGLKNVEAVDIPSKLMTGFSGRATSIKGWVALPPGYKEGKDTYPTAYSDGGFGSTLDSAKMNAAGVAVMMAKGEMPPMIWVILDHHIATGTHEFADSANNGPWGAALTTEAIPALEAKYRMDARPSGRFLNGHSSGGWSTLWLQVAYPKIFGGTWPTAPDASDFHDFTNINIYAANANAYAGADGQDFPLIRDKGQVIATLKQFAQLETALGAYGGQFASFDWVFSPRCPDGRACPLFDRATGKIDPAVAAYWRDHYDIAHIVERDWARLQPDLDGKIHLIVGDADTFYLDGPAHRLKAVLDRLGAKSSFRFVPGRTHFDLYSEGEDRMALMKTIAKEMYAVARPEGTKAQ</sequence>
<dbReference type="InterPro" id="IPR029058">
    <property type="entry name" value="AB_hydrolase_fold"/>
</dbReference>
<keyword evidence="1" id="KW-0732">Signal</keyword>
<dbReference type="RefSeq" id="WP_184095308.1">
    <property type="nucleotide sequence ID" value="NZ_JACIJH010000001.1"/>
</dbReference>
<dbReference type="InterPro" id="IPR000801">
    <property type="entry name" value="Esterase-like"/>
</dbReference>
<dbReference type="EMBL" id="JACIJH010000001">
    <property type="protein sequence ID" value="MBB5705378.1"/>
    <property type="molecule type" value="Genomic_DNA"/>
</dbReference>
<gene>
    <name evidence="2" type="ORF">FHR21_000703</name>
</gene>
<proteinExistence type="predicted"/>
<dbReference type="PANTHER" id="PTHR48098">
    <property type="entry name" value="ENTEROCHELIN ESTERASE-RELATED"/>
    <property type="match status" value="1"/>
</dbReference>
<dbReference type="AlphaFoldDB" id="A0A7W9B357"/>
<dbReference type="Pfam" id="PF00756">
    <property type="entry name" value="Esterase"/>
    <property type="match status" value="1"/>
</dbReference>
<dbReference type="SUPFAM" id="SSF53474">
    <property type="entry name" value="alpha/beta-Hydrolases"/>
    <property type="match status" value="1"/>
</dbReference>
<dbReference type="PANTHER" id="PTHR48098:SF3">
    <property type="entry name" value="IRON(III) ENTEROBACTIN ESTERASE"/>
    <property type="match status" value="1"/>
</dbReference>
<reference evidence="2 3" key="1">
    <citation type="submission" date="2020-08" db="EMBL/GenBank/DDBJ databases">
        <title>Genomic Encyclopedia of Type Strains, Phase IV (KMG-IV): sequencing the most valuable type-strain genomes for metagenomic binning, comparative biology and taxonomic classification.</title>
        <authorList>
            <person name="Goeker M."/>
        </authorList>
    </citation>
    <scope>NUCLEOTIDE SEQUENCE [LARGE SCALE GENOMIC DNA]</scope>
    <source>
        <strain evidence="2 3">DSM 27163</strain>
    </source>
</reference>
<dbReference type="InterPro" id="IPR050583">
    <property type="entry name" value="Mycobacterial_A85_antigen"/>
</dbReference>
<evidence type="ECO:0000313" key="2">
    <source>
        <dbReference type="EMBL" id="MBB5705378.1"/>
    </source>
</evidence>
<name>A0A7W9B357_9SPHN</name>
<keyword evidence="3" id="KW-1185">Reference proteome</keyword>
<dbReference type="Proteomes" id="UP000537161">
    <property type="component" value="Unassembled WGS sequence"/>
</dbReference>
<evidence type="ECO:0000256" key="1">
    <source>
        <dbReference type="SAM" id="SignalP"/>
    </source>
</evidence>
<protein>
    <submittedName>
        <fullName evidence="2">Enterochelin esterase-like enzyme</fullName>
    </submittedName>
</protein>
<comment type="caution">
    <text evidence="2">The sequence shown here is derived from an EMBL/GenBank/DDBJ whole genome shotgun (WGS) entry which is preliminary data.</text>
</comment>
<feature type="chain" id="PRO_5031115969" evidence="1">
    <location>
        <begin position="26"/>
        <end position="532"/>
    </location>
</feature>
<evidence type="ECO:0000313" key="3">
    <source>
        <dbReference type="Proteomes" id="UP000537161"/>
    </source>
</evidence>